<organism evidence="2 3">
    <name type="scientific">Laceyella tengchongensis</name>
    <dbReference type="NCBI Taxonomy" id="574699"/>
    <lineage>
        <taxon>Bacteria</taxon>
        <taxon>Bacillati</taxon>
        <taxon>Bacillota</taxon>
        <taxon>Bacilli</taxon>
        <taxon>Bacillales</taxon>
        <taxon>Thermoactinomycetaceae</taxon>
        <taxon>Laceyella</taxon>
    </lineage>
</organism>
<proteinExistence type="predicted"/>
<dbReference type="RefSeq" id="WP_284724605.1">
    <property type="nucleotide sequence ID" value="NZ_FXTU01000009.1"/>
</dbReference>
<evidence type="ECO:0000313" key="3">
    <source>
        <dbReference type="Proteomes" id="UP001157946"/>
    </source>
</evidence>
<gene>
    <name evidence="2" type="ORF">SAMN06265361_10947</name>
</gene>
<dbReference type="Pfam" id="PF01520">
    <property type="entry name" value="Amidase_3"/>
    <property type="match status" value="1"/>
</dbReference>
<evidence type="ECO:0000313" key="2">
    <source>
        <dbReference type="EMBL" id="SMP32831.1"/>
    </source>
</evidence>
<reference evidence="2" key="1">
    <citation type="submission" date="2017-05" db="EMBL/GenBank/DDBJ databases">
        <authorList>
            <person name="Varghese N."/>
            <person name="Submissions S."/>
        </authorList>
    </citation>
    <scope>NUCLEOTIDE SEQUENCE</scope>
    <source>
        <strain evidence="2">DSM 45262</strain>
    </source>
</reference>
<keyword evidence="3" id="KW-1185">Reference proteome</keyword>
<sequence length="58" mass="6279">MKVVIDPGHGGPDTGAVGFGLREADVALQLAELVEARLIEFVFSLPSFAKLEMSHKKR</sequence>
<feature type="domain" description="MurNAc-LAA" evidence="1">
    <location>
        <begin position="3"/>
        <end position="39"/>
    </location>
</feature>
<dbReference type="SUPFAM" id="SSF53187">
    <property type="entry name" value="Zn-dependent exopeptidases"/>
    <property type="match status" value="1"/>
</dbReference>
<dbReference type="EMBL" id="FXTU01000009">
    <property type="protein sequence ID" value="SMP32831.1"/>
    <property type="molecule type" value="Genomic_DNA"/>
</dbReference>
<name>A0AA45WS15_9BACL</name>
<dbReference type="Proteomes" id="UP001157946">
    <property type="component" value="Unassembled WGS sequence"/>
</dbReference>
<dbReference type="Gene3D" id="3.40.630.40">
    <property type="entry name" value="Zn-dependent exopeptidases"/>
    <property type="match status" value="1"/>
</dbReference>
<dbReference type="GO" id="GO:0008745">
    <property type="term" value="F:N-acetylmuramoyl-L-alanine amidase activity"/>
    <property type="evidence" value="ECO:0007669"/>
    <property type="project" value="InterPro"/>
</dbReference>
<protein>
    <submittedName>
        <fullName evidence="2">N-acetylmuramoyl-L-alanine amidase</fullName>
    </submittedName>
</protein>
<evidence type="ECO:0000259" key="1">
    <source>
        <dbReference type="Pfam" id="PF01520"/>
    </source>
</evidence>
<dbReference type="InterPro" id="IPR002508">
    <property type="entry name" value="MurNAc-LAA_cat"/>
</dbReference>
<accession>A0AA45WS15</accession>
<comment type="caution">
    <text evidence="2">The sequence shown here is derived from an EMBL/GenBank/DDBJ whole genome shotgun (WGS) entry which is preliminary data.</text>
</comment>
<dbReference type="AlphaFoldDB" id="A0AA45WS15"/>
<dbReference type="GO" id="GO:0009253">
    <property type="term" value="P:peptidoglycan catabolic process"/>
    <property type="evidence" value="ECO:0007669"/>
    <property type="project" value="InterPro"/>
</dbReference>